<feature type="transmembrane region" description="Helical" evidence="11">
    <location>
        <begin position="391"/>
        <end position="412"/>
    </location>
</feature>
<dbReference type="Pfam" id="PF23321">
    <property type="entry name" value="R1_ABCA1"/>
    <property type="match status" value="1"/>
</dbReference>
<feature type="transmembrane region" description="Helical" evidence="11">
    <location>
        <begin position="311"/>
        <end position="338"/>
    </location>
</feature>
<evidence type="ECO:0000256" key="10">
    <source>
        <dbReference type="SAM" id="MobiDB-lite"/>
    </source>
</evidence>
<feature type="region of interest" description="Disordered" evidence="10">
    <location>
        <begin position="922"/>
        <end position="948"/>
    </location>
</feature>
<feature type="transmembrane region" description="Helical" evidence="11">
    <location>
        <begin position="359"/>
        <end position="385"/>
    </location>
</feature>
<keyword evidence="9 11" id="KW-0472">Membrane</keyword>
<feature type="transmembrane region" description="Helical" evidence="11">
    <location>
        <begin position="57"/>
        <end position="80"/>
    </location>
</feature>
<dbReference type="PROSITE" id="PS00211">
    <property type="entry name" value="ABC_TRANSPORTER_1"/>
    <property type="match status" value="2"/>
</dbReference>
<feature type="domain" description="ABC transporter" evidence="12">
    <location>
        <begin position="1482"/>
        <end position="1719"/>
    </location>
</feature>
<sequence length="1812" mass="197217">MAGADDDNASSSNGMHHDGSSTSQAFTSARRRPHSGRQFLAVLRKNALLQTRSGRSFLGISGWAALALEILTPAAFFLLMCLPKYYFNVKPTPIPMQLFQATDLADPHWANKYEGPAARHGFRAKILYAPTGSSTDEFIGDLARELACPAEPSQKGASSGSFYSLFRPLVPAPECAEQAACLQQPACWQHIVEGDDASLTGYSSEEEAADWASEHPLSVDAILTFDNTGTDQPQYTIRGNHTDLPSTRLLYNEFDLLPDPQYKLYWLFANLQQSLDRTILGRAMGSGHAPAPVDVSVKPFPWPSVRFDVGAIAAAAAFNLLLVFAFLTPTRGAVATIVREKELRLREGMRILGLKDGAYWGAWALTHWASLAVSGLLCAIIARYPFPHTDFGLMLLLLWLTAAALLAFAYFLSALFAKARVAGMASAMLYAVAMVPGYIMSTFQPYGGLGWPLACLLPPSAISLFATVLLKLEGSQRGVTWSTMNLQITSQFPFSAATVFQMLALDVVLYSVLAWYLDAVVPSGYGQRRPWYFPVLPSYWRGHAGGGSSRKSDTGASSEERLLAQETSGSAAVAIRHLCKDFRTTDGYTQRAVDDLSLDVASSKVTALLGHNGAGKTTAISILTGMLPPTSGDALMMGRSILTDMPGIRQDLGCCPQFDILWPEITVLEHLRIYAAIKGFRGRDTEDAALAAAAEVGLQEKGNTRAEELSGGQRRKLSVAIAFLGSPSVVFLDEPTSGMDPYSRRFTWDVIRNNRAGRVIVLTTHSMEEADLLADRIAIMARGRVVAEGTSADLKSRYGVGYTLTMAKQRQDLSSSGHSSEASLAHVASSRSLSELSEGDASVSSLIRRHVPHAALISRGPAELAFRLPKEDCSKLPSLLQELEDSKAELGISSFGLSVTTLEEVFLAVSAAASEEAKARKQGAAKLEAHSAPPAGAAEANDQKHDGEAVDEKANVAACVGEQQSAVKPYSLVRGPRLYLQQWYSLFLKRMLSAKRDRLALVTQLLVPIALVLVALWARQATDAFPQEPVLDISRRAAPFACLEGCLRGQTAPYGAAAGARANASALHAFQDAYPQDKLQDTGAERLWQGPFFAPTEGTLDGWLLDKWYTSATSYDGLFWHNTSSSDQVLSQDGRASYTILFNTTATHGLPAAINQASSALLRAITGNPGAGISVRNHPMPTLQQEAAVQFSKEAGDLLLVLCLTMATSVLSASFAVFLVRERECHSKGVQVVAGASPSAFWSAAYAWDLLNFSLPTLGIIVCFYCFDLPQFRGERMGATACLLWLFGAAGIACTYLFSFAFLDEMVALQRINSYSFLLGYLGFLASWILDTIYSLLHRSAVKTANDGIKSVLMVLSPHYNLARGIYEVSQTYGEEGGEANTSPWVWTAAGQYFFWLGLQAIGYMALTLLVEYGLLGSLHVRLRQGLQRCMGARRHKQRRQQGYAPIDEEAHWQEGERAEDEDVEAERSALQTGGEAKDLQVLIRGLEKSYNMGPWEQPNRALRGLWLGVQHGECFGLLGMNGAGKTTAFRLLSGELRPDEGDAFVAGHSVISQLSAARQQLGYCPQFNALPGALTGREVLHMYARLRGVPSPEVRSAVEDLIERIDLSEYADRVCESYSGGNKRKLCVAVALVGSPGVVLMDEPSTGMDPGAKRFLWDLIRKQVIDKGHTVIMTSHSMEECEVLCSRIGILAAGQLRCLGSVQHLKDRFGAGYILNVRFRHHGQAEESQVLRWVEEHVPGADLQQKSPRNISFSIAQQDLHLPAVFKSMESSKEELDVVEYSLTQTTLENVFVALAQPEASAQSQEQQSEQ</sequence>
<evidence type="ECO:0000313" key="14">
    <source>
        <dbReference type="Proteomes" id="UP001314263"/>
    </source>
</evidence>
<dbReference type="PROSITE" id="PS50893">
    <property type="entry name" value="ABC_TRANSPORTER_2"/>
    <property type="match status" value="2"/>
</dbReference>
<dbReference type="GO" id="GO:0005524">
    <property type="term" value="F:ATP binding"/>
    <property type="evidence" value="ECO:0007669"/>
    <property type="project" value="UniProtKB-KW"/>
</dbReference>
<dbReference type="InterPro" id="IPR026082">
    <property type="entry name" value="ABCA"/>
</dbReference>
<dbReference type="GO" id="GO:0140359">
    <property type="term" value="F:ABC-type transporter activity"/>
    <property type="evidence" value="ECO:0007669"/>
    <property type="project" value="InterPro"/>
</dbReference>
<evidence type="ECO:0000256" key="4">
    <source>
        <dbReference type="ARBA" id="ARBA00022692"/>
    </source>
</evidence>
<dbReference type="GO" id="GO:0016887">
    <property type="term" value="F:ATP hydrolysis activity"/>
    <property type="evidence" value="ECO:0007669"/>
    <property type="project" value="InterPro"/>
</dbReference>
<feature type="transmembrane region" description="Helical" evidence="11">
    <location>
        <begin position="1240"/>
        <end position="1267"/>
    </location>
</feature>
<proteinExistence type="inferred from homology"/>
<evidence type="ECO:0000256" key="1">
    <source>
        <dbReference type="ARBA" id="ARBA00004141"/>
    </source>
</evidence>
<evidence type="ECO:0000313" key="13">
    <source>
        <dbReference type="EMBL" id="CAK0782850.1"/>
    </source>
</evidence>
<evidence type="ECO:0000256" key="9">
    <source>
        <dbReference type="ARBA" id="ARBA00023136"/>
    </source>
</evidence>
<keyword evidence="8 11" id="KW-1133">Transmembrane helix</keyword>
<dbReference type="GO" id="GO:0005319">
    <property type="term" value="F:lipid transporter activity"/>
    <property type="evidence" value="ECO:0007669"/>
    <property type="project" value="TreeGrafter"/>
</dbReference>
<dbReference type="InterPro" id="IPR003593">
    <property type="entry name" value="AAA+_ATPase"/>
</dbReference>
<feature type="transmembrane region" description="Helical" evidence="11">
    <location>
        <begin position="451"/>
        <end position="472"/>
    </location>
</feature>
<dbReference type="Pfam" id="PF00005">
    <property type="entry name" value="ABC_tran"/>
    <property type="match status" value="2"/>
</dbReference>
<dbReference type="InterPro" id="IPR003439">
    <property type="entry name" value="ABC_transporter-like_ATP-bd"/>
</dbReference>
<dbReference type="PANTHER" id="PTHR19229:SF36">
    <property type="entry name" value="ATP-BINDING CASSETTE SUB-FAMILY A MEMBER 2"/>
    <property type="match status" value="1"/>
</dbReference>
<comment type="subcellular location">
    <subcellularLocation>
        <location evidence="1">Membrane</location>
        <topology evidence="1">Multi-pass membrane protein</topology>
    </subcellularLocation>
</comment>
<keyword evidence="5" id="KW-0677">Repeat</keyword>
<evidence type="ECO:0000259" key="12">
    <source>
        <dbReference type="PROSITE" id="PS50893"/>
    </source>
</evidence>
<comment type="caution">
    <text evidence="13">The sequence shown here is derived from an EMBL/GenBank/DDBJ whole genome shotgun (WGS) entry which is preliminary data.</text>
</comment>
<dbReference type="CDD" id="cd03263">
    <property type="entry name" value="ABC_subfamily_A"/>
    <property type="match status" value="2"/>
</dbReference>
<dbReference type="SUPFAM" id="SSF52540">
    <property type="entry name" value="P-loop containing nucleoside triphosphate hydrolases"/>
    <property type="match status" value="2"/>
</dbReference>
<reference evidence="13 14" key="1">
    <citation type="submission" date="2023-10" db="EMBL/GenBank/DDBJ databases">
        <authorList>
            <person name="Maclean D."/>
            <person name="Macfadyen A."/>
        </authorList>
    </citation>
    <scope>NUCLEOTIDE SEQUENCE [LARGE SCALE GENOMIC DNA]</scope>
</reference>
<dbReference type="Pfam" id="PF12698">
    <property type="entry name" value="ABC2_membrane_3"/>
    <property type="match status" value="2"/>
</dbReference>
<evidence type="ECO:0000256" key="11">
    <source>
        <dbReference type="SAM" id="Phobius"/>
    </source>
</evidence>
<keyword evidence="6" id="KW-0547">Nucleotide-binding</keyword>
<feature type="transmembrane region" description="Helical" evidence="11">
    <location>
        <begin position="1315"/>
        <end position="1337"/>
    </location>
</feature>
<dbReference type="InterPro" id="IPR017871">
    <property type="entry name" value="ABC_transporter-like_CS"/>
</dbReference>
<evidence type="ECO:0000256" key="5">
    <source>
        <dbReference type="ARBA" id="ARBA00022737"/>
    </source>
</evidence>
<feature type="transmembrane region" description="Helical" evidence="11">
    <location>
        <begin position="999"/>
        <end position="1018"/>
    </location>
</feature>
<evidence type="ECO:0000256" key="7">
    <source>
        <dbReference type="ARBA" id="ARBA00022840"/>
    </source>
</evidence>
<dbReference type="InterPro" id="IPR013525">
    <property type="entry name" value="ABC2_TM"/>
</dbReference>
<dbReference type="Gene3D" id="3.40.50.300">
    <property type="entry name" value="P-loop containing nucleotide triphosphate hydrolases"/>
    <property type="match status" value="2"/>
</dbReference>
<feature type="transmembrane region" description="Helical" evidence="11">
    <location>
        <begin position="1279"/>
        <end position="1303"/>
    </location>
</feature>
<dbReference type="FunFam" id="3.40.50.300:FF:000665">
    <property type="entry name" value="ABC transporter A family member 2"/>
    <property type="match status" value="1"/>
</dbReference>
<dbReference type="Proteomes" id="UP001314263">
    <property type="component" value="Unassembled WGS sequence"/>
</dbReference>
<dbReference type="EMBL" id="CAUYUE010000007">
    <property type="protein sequence ID" value="CAK0782850.1"/>
    <property type="molecule type" value="Genomic_DNA"/>
</dbReference>
<dbReference type="InterPro" id="IPR027417">
    <property type="entry name" value="P-loop_NTPase"/>
</dbReference>
<keyword evidence="7" id="KW-0067">ATP-binding</keyword>
<feature type="domain" description="ABC transporter" evidence="12">
    <location>
        <begin position="573"/>
        <end position="807"/>
    </location>
</feature>
<feature type="transmembrane region" description="Helical" evidence="11">
    <location>
        <begin position="492"/>
        <end position="517"/>
    </location>
</feature>
<accession>A0AAV1I975</accession>
<feature type="transmembrane region" description="Helical" evidence="11">
    <location>
        <begin position="1393"/>
        <end position="1416"/>
    </location>
</feature>
<comment type="similarity">
    <text evidence="2">Belongs to the ABC transporter superfamily. ABCA family. CPR flippase (TC 3.A.1.211) subfamily.</text>
</comment>
<feature type="compositionally biased region" description="Low complexity" evidence="10">
    <location>
        <begin position="930"/>
        <end position="940"/>
    </location>
</feature>
<evidence type="ECO:0000256" key="2">
    <source>
        <dbReference type="ARBA" id="ARBA00008526"/>
    </source>
</evidence>
<protein>
    <recommendedName>
        <fullName evidence="12">ABC transporter domain-containing protein</fullName>
    </recommendedName>
</protein>
<name>A0AAV1I975_9CHLO</name>
<evidence type="ECO:0000256" key="3">
    <source>
        <dbReference type="ARBA" id="ARBA00022448"/>
    </source>
</evidence>
<keyword evidence="4 11" id="KW-0812">Transmembrane</keyword>
<feature type="region of interest" description="Disordered" evidence="10">
    <location>
        <begin position="1"/>
        <end position="32"/>
    </location>
</feature>
<dbReference type="PANTHER" id="PTHR19229">
    <property type="entry name" value="ATP-BINDING CASSETTE TRANSPORTER SUBFAMILY A ABCA"/>
    <property type="match status" value="1"/>
</dbReference>
<feature type="transmembrane region" description="Helical" evidence="11">
    <location>
        <begin position="419"/>
        <end position="439"/>
    </location>
</feature>
<organism evidence="13 14">
    <name type="scientific">Coccomyxa viridis</name>
    <dbReference type="NCBI Taxonomy" id="1274662"/>
    <lineage>
        <taxon>Eukaryota</taxon>
        <taxon>Viridiplantae</taxon>
        <taxon>Chlorophyta</taxon>
        <taxon>core chlorophytes</taxon>
        <taxon>Trebouxiophyceae</taxon>
        <taxon>Trebouxiophyceae incertae sedis</taxon>
        <taxon>Coccomyxaceae</taxon>
        <taxon>Coccomyxa</taxon>
    </lineage>
</organism>
<keyword evidence="14" id="KW-1185">Reference proteome</keyword>
<dbReference type="GO" id="GO:0016020">
    <property type="term" value="C:membrane"/>
    <property type="evidence" value="ECO:0007669"/>
    <property type="project" value="UniProtKB-SubCell"/>
</dbReference>
<dbReference type="SMART" id="SM00382">
    <property type="entry name" value="AAA"/>
    <property type="match status" value="2"/>
</dbReference>
<dbReference type="InterPro" id="IPR056264">
    <property type="entry name" value="R2_ABCA1-4-like"/>
</dbReference>
<feature type="compositionally biased region" description="Polar residues" evidence="10">
    <location>
        <begin position="9"/>
        <end position="27"/>
    </location>
</feature>
<feature type="transmembrane region" description="Helical" evidence="11">
    <location>
        <begin position="1198"/>
        <end position="1220"/>
    </location>
</feature>
<evidence type="ECO:0000256" key="8">
    <source>
        <dbReference type="ARBA" id="ARBA00022989"/>
    </source>
</evidence>
<dbReference type="FunFam" id="3.40.50.300:FF:002470">
    <property type="entry name" value="ABC transporter, putative"/>
    <property type="match status" value="1"/>
</dbReference>
<keyword evidence="3" id="KW-0813">Transport</keyword>
<gene>
    <name evidence="13" type="ORF">CVIRNUC_006045</name>
</gene>
<evidence type="ECO:0000256" key="6">
    <source>
        <dbReference type="ARBA" id="ARBA00022741"/>
    </source>
</evidence>